<protein>
    <submittedName>
        <fullName evidence="2">Repressed after legionella infection protein b</fullName>
    </submittedName>
</protein>
<dbReference type="EMBL" id="GBEZ01024908">
    <property type="protein sequence ID" value="JAC62127.1"/>
    <property type="molecule type" value="Transcribed_RNA"/>
</dbReference>
<sequence>GSCYYLEDGVEQHNIFDHNLAAYVHVIGTPSAGGGQDGSMHVQSDDLEDPGDAAAAGFWISNALNTFIDNAASGGWAGFSIPILDKPVRNHRLQTYFNPGQRPTKLFKGNTAHSSGYMWQRGSCIYIGGKLWEERGKLYYSSGRYEHDTRSSDG</sequence>
<dbReference type="InterPro" id="IPR055401">
    <property type="entry name" value="CEMIP_beta-hel_dom"/>
</dbReference>
<feature type="non-terminal residue" evidence="2">
    <location>
        <position position="154"/>
    </location>
</feature>
<dbReference type="Pfam" id="PF24606">
    <property type="entry name" value="CEMIP_beta-hel"/>
    <property type="match status" value="1"/>
</dbReference>
<name>A0A061QND9_9CHLO</name>
<dbReference type="PANTHER" id="PTHR47687">
    <property type="entry name" value="G8 DOMAIN-CONTAINING PROTEIN DDB_G0288475-RELATED"/>
    <property type="match status" value="1"/>
</dbReference>
<organism evidence="2">
    <name type="scientific">Tetraselmis sp. GSL018</name>
    <dbReference type="NCBI Taxonomy" id="582737"/>
    <lineage>
        <taxon>Eukaryota</taxon>
        <taxon>Viridiplantae</taxon>
        <taxon>Chlorophyta</taxon>
        <taxon>core chlorophytes</taxon>
        <taxon>Chlorodendrophyceae</taxon>
        <taxon>Chlorodendrales</taxon>
        <taxon>Chlorodendraceae</taxon>
        <taxon>Tetraselmis</taxon>
    </lineage>
</organism>
<dbReference type="InterPro" id="IPR052334">
    <property type="entry name" value="G8_domain-comF-like"/>
</dbReference>
<accession>A0A061QND9</accession>
<feature type="non-terminal residue" evidence="2">
    <location>
        <position position="1"/>
    </location>
</feature>
<evidence type="ECO:0000259" key="1">
    <source>
        <dbReference type="Pfam" id="PF24606"/>
    </source>
</evidence>
<gene>
    <name evidence="2" type="ORF">TSPGSL018_24208</name>
</gene>
<reference evidence="2" key="1">
    <citation type="submission" date="2014-05" db="EMBL/GenBank/DDBJ databases">
        <title>The transcriptome of the halophilic microalga Tetraselmis sp. GSL018 isolated from the Great Salt Lake, Utah.</title>
        <authorList>
            <person name="Jinkerson R.E."/>
            <person name="D'Adamo S."/>
            <person name="Posewitz M.C."/>
        </authorList>
    </citation>
    <scope>NUCLEOTIDE SEQUENCE</scope>
    <source>
        <strain evidence="2">GSL018</strain>
    </source>
</reference>
<dbReference type="AlphaFoldDB" id="A0A061QND9"/>
<proteinExistence type="predicted"/>
<dbReference type="PANTHER" id="PTHR47687:SF4">
    <property type="entry name" value="G8 DOMAIN-CONTAINING PROTEIN DDB_G0286311-RELATED"/>
    <property type="match status" value="1"/>
</dbReference>
<evidence type="ECO:0000313" key="2">
    <source>
        <dbReference type="EMBL" id="JAC62127.1"/>
    </source>
</evidence>
<feature type="domain" description="CEMIP beta-helix" evidence="1">
    <location>
        <begin position="1"/>
        <end position="115"/>
    </location>
</feature>